<accession>A0A1K2HRP3</accession>
<keyword evidence="2" id="KW-1185">Reference proteome</keyword>
<dbReference type="Proteomes" id="UP000186513">
    <property type="component" value="Unassembled WGS sequence"/>
</dbReference>
<name>A0A1K2HRP3_9NEIS</name>
<protein>
    <submittedName>
        <fullName evidence="1">Uncharacterized protein</fullName>
    </submittedName>
</protein>
<proteinExistence type="predicted"/>
<reference evidence="1 2" key="1">
    <citation type="submission" date="2016-11" db="EMBL/GenBank/DDBJ databases">
        <authorList>
            <person name="Jaros S."/>
            <person name="Januszkiewicz K."/>
            <person name="Wedrychowicz H."/>
        </authorList>
    </citation>
    <scope>NUCLEOTIDE SEQUENCE [LARGE SCALE GENOMIC DNA]</scope>
    <source>
        <strain evidence="1 2">DSM 18899</strain>
    </source>
</reference>
<gene>
    <name evidence="1" type="ORF">SAMN02745887_03596</name>
</gene>
<organism evidence="1 2">
    <name type="scientific">Chitinimonas taiwanensis DSM 18899</name>
    <dbReference type="NCBI Taxonomy" id="1121279"/>
    <lineage>
        <taxon>Bacteria</taxon>
        <taxon>Pseudomonadati</taxon>
        <taxon>Pseudomonadota</taxon>
        <taxon>Betaproteobacteria</taxon>
        <taxon>Neisseriales</taxon>
        <taxon>Chitinibacteraceae</taxon>
        <taxon>Chitinimonas</taxon>
    </lineage>
</organism>
<dbReference type="AlphaFoldDB" id="A0A1K2HRP3"/>
<dbReference type="EMBL" id="FPKR01000017">
    <property type="protein sequence ID" value="SFZ79414.1"/>
    <property type="molecule type" value="Genomic_DNA"/>
</dbReference>
<evidence type="ECO:0000313" key="1">
    <source>
        <dbReference type="EMBL" id="SFZ79414.1"/>
    </source>
</evidence>
<sequence>MTCTLLLFQLNTHSNFHRSKQVDCAAPADTLQFLMIDELAWKVLSYGDDLHLQLWRMGKVAPQRFEAVVQANVLSYHRATVRQQAVFSQIADLETLAQQVEASLGGTLHITHDGGPFAYWVPGPGYAFRPSARPYPDSQAPSAAA</sequence>
<evidence type="ECO:0000313" key="2">
    <source>
        <dbReference type="Proteomes" id="UP000186513"/>
    </source>
</evidence>
<dbReference type="STRING" id="1121279.SAMN02745887_03596"/>